<keyword evidence="9" id="KW-1185">Reference proteome</keyword>
<keyword evidence="6 7" id="KW-0057">Aromatic amino acid biosynthesis</keyword>
<dbReference type="PRINTS" id="PR01100">
    <property type="entry name" value="SHIKIMTKNASE"/>
</dbReference>
<feature type="binding site" evidence="7">
    <location>
        <position position="56"/>
    </location>
    <ligand>
        <name>substrate</name>
    </ligand>
</feature>
<evidence type="ECO:0000313" key="9">
    <source>
        <dbReference type="Proteomes" id="UP001336835"/>
    </source>
</evidence>
<dbReference type="Proteomes" id="UP001336835">
    <property type="component" value="Unassembled WGS sequence"/>
</dbReference>
<dbReference type="RefSeq" id="WP_330109447.1">
    <property type="nucleotide sequence ID" value="NZ_JAZDQT010000003.1"/>
</dbReference>
<evidence type="ECO:0000256" key="5">
    <source>
        <dbReference type="ARBA" id="ARBA00022840"/>
    </source>
</evidence>
<feature type="binding site" evidence="7">
    <location>
        <position position="78"/>
    </location>
    <ligand>
        <name>substrate</name>
    </ligand>
</feature>
<comment type="function">
    <text evidence="7">Catalyzes the specific phosphorylation of the 3-hydroxyl group of shikimic acid using ATP as a cosubstrate.</text>
</comment>
<dbReference type="Gene3D" id="3.40.50.300">
    <property type="entry name" value="P-loop containing nucleotide triphosphate hydrolases"/>
    <property type="match status" value="1"/>
</dbReference>
<evidence type="ECO:0000256" key="2">
    <source>
        <dbReference type="ARBA" id="ARBA00022679"/>
    </source>
</evidence>
<dbReference type="InterPro" id="IPR031322">
    <property type="entry name" value="Shikimate/glucono_kinase"/>
</dbReference>
<dbReference type="CDD" id="cd00464">
    <property type="entry name" value="SK"/>
    <property type="match status" value="1"/>
</dbReference>
<keyword evidence="1 7" id="KW-0028">Amino-acid biosynthesis</keyword>
<accession>A0ABU7ICF2</accession>
<protein>
    <recommendedName>
        <fullName evidence="7">Shikimate kinase</fullName>
        <shortName evidence="7">SK</shortName>
        <ecNumber evidence="7">2.7.1.71</ecNumber>
    </recommendedName>
</protein>
<dbReference type="HAMAP" id="MF_00109">
    <property type="entry name" value="Shikimate_kinase"/>
    <property type="match status" value="1"/>
</dbReference>
<reference evidence="8 9" key="1">
    <citation type="submission" date="2024-01" db="EMBL/GenBank/DDBJ databases">
        <title>Pedobacter sp. nov., isolated from fresh soil.</title>
        <authorList>
            <person name="Le N.T.T."/>
        </authorList>
    </citation>
    <scope>NUCLEOTIDE SEQUENCE [LARGE SCALE GENOMIC DNA]</scope>
    <source>
        <strain evidence="8 9">KR3-3</strain>
    </source>
</reference>
<comment type="caution">
    <text evidence="7">Lacks conserved residue(s) required for the propagation of feature annotation.</text>
</comment>
<feature type="binding site" evidence="7">
    <location>
        <begin position="10"/>
        <end position="15"/>
    </location>
    <ligand>
        <name>ATP</name>
        <dbReference type="ChEBI" id="CHEBI:30616"/>
    </ligand>
</feature>
<keyword evidence="2 7" id="KW-0808">Transferase</keyword>
<proteinExistence type="inferred from homology"/>
<sequence length="168" mass="19126">MIIFLVGFMGCGKSTKAKQLAHRLDCPVIDLDAVMVEREGQSIADYFATHGEAAFRELESQTLKTYAYPETCIVATGGGLPCFFDNIDWMNAHGITVYLQMTPPQLVSRLHNREKRPLLKGMDDEQLLEFIIKKLDERNPFYNQAKVIVNSFDLDAERLEEAIRLQNL</sequence>
<comment type="subcellular location">
    <subcellularLocation>
        <location evidence="7">Cytoplasm</location>
    </subcellularLocation>
</comment>
<dbReference type="GO" id="GO:0016301">
    <property type="term" value="F:kinase activity"/>
    <property type="evidence" value="ECO:0007669"/>
    <property type="project" value="UniProtKB-KW"/>
</dbReference>
<dbReference type="EMBL" id="JAZDQT010000003">
    <property type="protein sequence ID" value="MEE1947165.1"/>
    <property type="molecule type" value="Genomic_DNA"/>
</dbReference>
<comment type="similarity">
    <text evidence="7">Belongs to the shikimate kinase family.</text>
</comment>
<comment type="caution">
    <text evidence="8">The sequence shown here is derived from an EMBL/GenBank/DDBJ whole genome shotgun (WGS) entry which is preliminary data.</text>
</comment>
<dbReference type="PANTHER" id="PTHR21087:SF16">
    <property type="entry name" value="SHIKIMATE KINASE 1, CHLOROPLASTIC"/>
    <property type="match status" value="1"/>
</dbReference>
<name>A0ABU7ICF2_9SPHI</name>
<dbReference type="InterPro" id="IPR027417">
    <property type="entry name" value="P-loop_NTPase"/>
</dbReference>
<evidence type="ECO:0000256" key="7">
    <source>
        <dbReference type="HAMAP-Rule" id="MF_00109"/>
    </source>
</evidence>
<comment type="catalytic activity">
    <reaction evidence="7">
        <text>shikimate + ATP = 3-phosphoshikimate + ADP + H(+)</text>
        <dbReference type="Rhea" id="RHEA:13121"/>
        <dbReference type="ChEBI" id="CHEBI:15378"/>
        <dbReference type="ChEBI" id="CHEBI:30616"/>
        <dbReference type="ChEBI" id="CHEBI:36208"/>
        <dbReference type="ChEBI" id="CHEBI:145989"/>
        <dbReference type="ChEBI" id="CHEBI:456216"/>
        <dbReference type="EC" id="2.7.1.71"/>
    </reaction>
</comment>
<gene>
    <name evidence="7" type="primary">aroK</name>
    <name evidence="8" type="ORF">VRU48_18710</name>
</gene>
<dbReference type="PANTHER" id="PTHR21087">
    <property type="entry name" value="SHIKIMATE KINASE"/>
    <property type="match status" value="1"/>
</dbReference>
<feature type="binding site" evidence="7">
    <location>
        <position position="14"/>
    </location>
    <ligand>
        <name>Mg(2+)</name>
        <dbReference type="ChEBI" id="CHEBI:18420"/>
    </ligand>
</feature>
<keyword evidence="4 7" id="KW-0418">Kinase</keyword>
<comment type="pathway">
    <text evidence="7">Metabolic intermediate biosynthesis; chorismate biosynthesis; chorismate from D-erythrose 4-phosphate and phosphoenolpyruvate: step 5/7.</text>
</comment>
<dbReference type="SUPFAM" id="SSF52540">
    <property type="entry name" value="P-loop containing nucleoside triphosphate hydrolases"/>
    <property type="match status" value="1"/>
</dbReference>
<feature type="binding site" evidence="7">
    <location>
        <position position="32"/>
    </location>
    <ligand>
        <name>substrate</name>
    </ligand>
</feature>
<evidence type="ECO:0000313" key="8">
    <source>
        <dbReference type="EMBL" id="MEE1947165.1"/>
    </source>
</evidence>
<keyword evidence="5 7" id="KW-0067">ATP-binding</keyword>
<organism evidence="8 9">
    <name type="scientific">Pedobacter albus</name>
    <dbReference type="NCBI Taxonomy" id="3113905"/>
    <lineage>
        <taxon>Bacteria</taxon>
        <taxon>Pseudomonadati</taxon>
        <taxon>Bacteroidota</taxon>
        <taxon>Sphingobacteriia</taxon>
        <taxon>Sphingobacteriales</taxon>
        <taxon>Sphingobacteriaceae</taxon>
        <taxon>Pedobacter</taxon>
    </lineage>
</organism>
<comment type="subunit">
    <text evidence="7">Monomer.</text>
</comment>
<comment type="cofactor">
    <cofactor evidence="7">
        <name>Mg(2+)</name>
        <dbReference type="ChEBI" id="CHEBI:18420"/>
    </cofactor>
    <text evidence="7">Binds 1 Mg(2+) ion per subunit.</text>
</comment>
<feature type="binding site" evidence="7">
    <location>
        <position position="138"/>
    </location>
    <ligand>
        <name>substrate</name>
    </ligand>
</feature>
<evidence type="ECO:0000256" key="3">
    <source>
        <dbReference type="ARBA" id="ARBA00022741"/>
    </source>
</evidence>
<keyword evidence="3 7" id="KW-0547">Nucleotide-binding</keyword>
<keyword evidence="7" id="KW-0963">Cytoplasm</keyword>
<evidence type="ECO:0000256" key="1">
    <source>
        <dbReference type="ARBA" id="ARBA00022605"/>
    </source>
</evidence>
<keyword evidence="7" id="KW-0479">Metal-binding</keyword>
<evidence type="ECO:0000256" key="6">
    <source>
        <dbReference type="ARBA" id="ARBA00023141"/>
    </source>
</evidence>
<dbReference type="InterPro" id="IPR000623">
    <property type="entry name" value="Shikimate_kinase/TSH1"/>
</dbReference>
<keyword evidence="7" id="KW-0460">Magnesium</keyword>
<evidence type="ECO:0000256" key="4">
    <source>
        <dbReference type="ARBA" id="ARBA00022777"/>
    </source>
</evidence>
<dbReference type="EC" id="2.7.1.71" evidence="7"/>
<feature type="binding site" evidence="7">
    <location>
        <position position="116"/>
    </location>
    <ligand>
        <name>ATP</name>
        <dbReference type="ChEBI" id="CHEBI:30616"/>
    </ligand>
</feature>
<dbReference type="Pfam" id="PF01202">
    <property type="entry name" value="SKI"/>
    <property type="match status" value="1"/>
</dbReference>